<dbReference type="Proteomes" id="UP001157418">
    <property type="component" value="Unassembled WGS sequence"/>
</dbReference>
<evidence type="ECO:0000313" key="4">
    <source>
        <dbReference type="Proteomes" id="UP001157418"/>
    </source>
</evidence>
<accession>A0AAU9M684</accession>
<dbReference type="AlphaFoldDB" id="A0AAU9M684"/>
<keyword evidence="2" id="KW-0812">Transmembrane</keyword>
<evidence type="ECO:0000256" key="2">
    <source>
        <dbReference type="SAM" id="Phobius"/>
    </source>
</evidence>
<gene>
    <name evidence="3" type="ORF">LVIROSA_LOCUS9434</name>
</gene>
<evidence type="ECO:0000313" key="3">
    <source>
        <dbReference type="EMBL" id="CAH1422077.1"/>
    </source>
</evidence>
<sequence length="132" mass="14756">MTLHHRCSLCPPVAPSPAAETAATAAPSMLPESLVFDSSTPPATPQPTPSREGQTQHNATQPHLYSKGNKRYVDEDEVLLIIIIIIYSLNHRFKIFLYLALDPSPVFYRLFQGFQELELKEFLAPAICINSY</sequence>
<keyword evidence="2" id="KW-0472">Membrane</keyword>
<comment type="caution">
    <text evidence="3">The sequence shown here is derived from an EMBL/GenBank/DDBJ whole genome shotgun (WGS) entry which is preliminary data.</text>
</comment>
<dbReference type="EMBL" id="CAKMRJ010001112">
    <property type="protein sequence ID" value="CAH1422077.1"/>
    <property type="molecule type" value="Genomic_DNA"/>
</dbReference>
<proteinExistence type="predicted"/>
<keyword evidence="4" id="KW-1185">Reference proteome</keyword>
<feature type="region of interest" description="Disordered" evidence="1">
    <location>
        <begin position="33"/>
        <end position="66"/>
    </location>
</feature>
<protein>
    <submittedName>
        <fullName evidence="3">Uncharacterized protein</fullName>
    </submittedName>
</protein>
<reference evidence="3 4" key="1">
    <citation type="submission" date="2022-01" db="EMBL/GenBank/DDBJ databases">
        <authorList>
            <person name="Xiong W."/>
            <person name="Schranz E."/>
        </authorList>
    </citation>
    <scope>NUCLEOTIDE SEQUENCE [LARGE SCALE GENOMIC DNA]</scope>
</reference>
<organism evidence="3 4">
    <name type="scientific">Lactuca virosa</name>
    <dbReference type="NCBI Taxonomy" id="75947"/>
    <lineage>
        <taxon>Eukaryota</taxon>
        <taxon>Viridiplantae</taxon>
        <taxon>Streptophyta</taxon>
        <taxon>Embryophyta</taxon>
        <taxon>Tracheophyta</taxon>
        <taxon>Spermatophyta</taxon>
        <taxon>Magnoliopsida</taxon>
        <taxon>eudicotyledons</taxon>
        <taxon>Gunneridae</taxon>
        <taxon>Pentapetalae</taxon>
        <taxon>asterids</taxon>
        <taxon>campanulids</taxon>
        <taxon>Asterales</taxon>
        <taxon>Asteraceae</taxon>
        <taxon>Cichorioideae</taxon>
        <taxon>Cichorieae</taxon>
        <taxon>Lactucinae</taxon>
        <taxon>Lactuca</taxon>
    </lineage>
</organism>
<name>A0AAU9M684_9ASTR</name>
<evidence type="ECO:0000256" key="1">
    <source>
        <dbReference type="SAM" id="MobiDB-lite"/>
    </source>
</evidence>
<keyword evidence="2" id="KW-1133">Transmembrane helix</keyword>
<feature type="transmembrane region" description="Helical" evidence="2">
    <location>
        <begin position="78"/>
        <end position="101"/>
    </location>
</feature>
<feature type="compositionally biased region" description="Polar residues" evidence="1">
    <location>
        <begin position="51"/>
        <end position="63"/>
    </location>
</feature>